<reference evidence="1" key="1">
    <citation type="submission" date="2015-11" db="EMBL/GenBank/DDBJ databases">
        <title>De novo transcriptome assembly of four potential Pierce s Disease insect vectors from Arizona vineyards.</title>
        <authorList>
            <person name="Tassone E.E."/>
        </authorList>
    </citation>
    <scope>NUCLEOTIDE SEQUENCE</scope>
</reference>
<evidence type="ECO:0008006" key="2">
    <source>
        <dbReference type="Google" id="ProtNLM"/>
    </source>
</evidence>
<name>A0A1B6G6E3_9HEMI</name>
<evidence type="ECO:0000313" key="1">
    <source>
        <dbReference type="EMBL" id="JAS58007.1"/>
    </source>
</evidence>
<accession>A0A1B6G6E3</accession>
<organism evidence="1">
    <name type="scientific">Cuerna arida</name>
    <dbReference type="NCBI Taxonomy" id="1464854"/>
    <lineage>
        <taxon>Eukaryota</taxon>
        <taxon>Metazoa</taxon>
        <taxon>Ecdysozoa</taxon>
        <taxon>Arthropoda</taxon>
        <taxon>Hexapoda</taxon>
        <taxon>Insecta</taxon>
        <taxon>Pterygota</taxon>
        <taxon>Neoptera</taxon>
        <taxon>Paraneoptera</taxon>
        <taxon>Hemiptera</taxon>
        <taxon>Auchenorrhyncha</taxon>
        <taxon>Membracoidea</taxon>
        <taxon>Cicadellidae</taxon>
        <taxon>Cicadellinae</taxon>
        <taxon>Proconiini</taxon>
        <taxon>Cuerna</taxon>
    </lineage>
</organism>
<feature type="non-terminal residue" evidence="1">
    <location>
        <position position="1"/>
    </location>
</feature>
<protein>
    <recommendedName>
        <fullName evidence="2">PiggyBac transposable element-derived protein domain-containing protein</fullName>
    </recommendedName>
</protein>
<sequence length="165" mass="18635">KGQKRKQHLQTISSYGIIKEKWALICLTNCQYSTGVRKSRRWYHKAAEELLLGTAVVNSWLAYTDAVKATPTAGGRHKKHCMSITTFKEHLAISLMGLDDNAITPIKITGHHYLTVSKDFVGEGKSKHRIRRYCKPCYNKAVQLKGRDGAKKLGKVNTFCEQCPE</sequence>
<dbReference type="AlphaFoldDB" id="A0A1B6G6E3"/>
<gene>
    <name evidence="1" type="ORF">g.46510</name>
</gene>
<dbReference type="EMBL" id="GECZ01011762">
    <property type="protein sequence ID" value="JAS58007.1"/>
    <property type="molecule type" value="Transcribed_RNA"/>
</dbReference>
<feature type="non-terminal residue" evidence="1">
    <location>
        <position position="165"/>
    </location>
</feature>
<proteinExistence type="predicted"/>